<name>A0A3L8A2C5_9BACE</name>
<protein>
    <submittedName>
        <fullName evidence="1">Uncharacterized protein</fullName>
    </submittedName>
</protein>
<dbReference type="Proteomes" id="UP000267159">
    <property type="component" value="Unassembled WGS sequence"/>
</dbReference>
<reference evidence="1 2" key="1">
    <citation type="submission" date="2018-09" db="EMBL/GenBank/DDBJ databases">
        <title>Murine metabolic-syndrome-specific gut microbial biobank.</title>
        <authorList>
            <person name="Liu C."/>
        </authorList>
    </citation>
    <scope>NUCLEOTIDE SEQUENCE [LARGE SCALE GENOMIC DNA]</scope>
    <source>
        <strain evidence="1 2">0.1X-D8-26</strain>
    </source>
</reference>
<dbReference type="AlphaFoldDB" id="A0A3L8A2C5"/>
<sequence length="78" mass="9004">HIQTLFRGLYARCLLNRFGFICYNRHIAAPFFLISYDVKTVKDTIGPVFDPAMPEFRSLSVGIYRSAFFEPAFHAITQ</sequence>
<gene>
    <name evidence="1" type="ORF">D7Y07_20080</name>
</gene>
<evidence type="ECO:0000313" key="1">
    <source>
        <dbReference type="EMBL" id="RLT78286.1"/>
    </source>
</evidence>
<evidence type="ECO:0000313" key="2">
    <source>
        <dbReference type="Proteomes" id="UP000267159"/>
    </source>
</evidence>
<proteinExistence type="predicted"/>
<feature type="non-terminal residue" evidence="1">
    <location>
        <position position="1"/>
    </location>
</feature>
<accession>A0A3L8A2C5</accession>
<dbReference type="EMBL" id="RAZM01000133">
    <property type="protein sequence ID" value="RLT78286.1"/>
    <property type="molecule type" value="Genomic_DNA"/>
</dbReference>
<organism evidence="1 2">
    <name type="scientific">Bacteroides acidifaciens</name>
    <dbReference type="NCBI Taxonomy" id="85831"/>
    <lineage>
        <taxon>Bacteria</taxon>
        <taxon>Pseudomonadati</taxon>
        <taxon>Bacteroidota</taxon>
        <taxon>Bacteroidia</taxon>
        <taxon>Bacteroidales</taxon>
        <taxon>Bacteroidaceae</taxon>
        <taxon>Bacteroides</taxon>
    </lineage>
</organism>
<dbReference type="RefSeq" id="WP_183128347.1">
    <property type="nucleotide sequence ID" value="NZ_RAZM01000133.1"/>
</dbReference>
<comment type="caution">
    <text evidence="1">The sequence shown here is derived from an EMBL/GenBank/DDBJ whole genome shotgun (WGS) entry which is preliminary data.</text>
</comment>